<evidence type="ECO:0000256" key="4">
    <source>
        <dbReference type="PROSITE-ProRule" id="PRU00502"/>
    </source>
</evidence>
<dbReference type="InterPro" id="IPR001607">
    <property type="entry name" value="Znf_UBP"/>
</dbReference>
<keyword evidence="5" id="KW-0175">Coiled coil</keyword>
<dbReference type="Proteomes" id="UP000694865">
    <property type="component" value="Unplaced"/>
</dbReference>
<keyword evidence="2 4" id="KW-0863">Zinc-finger</keyword>
<dbReference type="Pfam" id="PF02148">
    <property type="entry name" value="zf-UBP"/>
    <property type="match status" value="1"/>
</dbReference>
<evidence type="ECO:0000259" key="7">
    <source>
        <dbReference type="PROSITE" id="PS50089"/>
    </source>
</evidence>
<proteinExistence type="predicted"/>
<evidence type="ECO:0000313" key="10">
    <source>
        <dbReference type="RefSeq" id="XP_006813519.1"/>
    </source>
</evidence>
<keyword evidence="1" id="KW-0479">Metal-binding</keyword>
<dbReference type="InterPro" id="IPR013083">
    <property type="entry name" value="Znf_RING/FYVE/PHD"/>
</dbReference>
<feature type="domain" description="UBP-type" evidence="8">
    <location>
        <begin position="397"/>
        <end position="489"/>
    </location>
</feature>
<evidence type="ECO:0000313" key="9">
    <source>
        <dbReference type="Proteomes" id="UP000694865"/>
    </source>
</evidence>
<dbReference type="PROSITE" id="PS50271">
    <property type="entry name" value="ZF_UBP"/>
    <property type="match status" value="1"/>
</dbReference>
<sequence length="683" mass="77161">MSVSLVFIRIEIADLEDFPLLPSIHYTAQRRMSDFGNNDEQTEQTIPDKEVESSTNSGETSGKSLETGECKRKSVTPDLIKTHQGVRELKEISIETVNYKDIEFKADETALQGDDTSTVNDKDNTQVLSVECEIESPDKDVNISHCNEPKDKTQIKPAGQKPKTENVKSFAQVTRRQQLPSISLVEPSPDHKGGPGSRPGSGSARSQGVKSHSPVTKIPSQISFFSGNPSVEITKGILHLYKETFMTSLDDNTPRSEMIVLLGVPAAMTIHDLVQFTAPVSPNIELIRIIRDSTPNQYMVLMKFKDQTLADEFYKTYNGQPYNSIEPEVCYCVYVSGVETAKESEGSCLPIPGLTELPTCPVCLERMDESVDGILTVLCNHSFHGTCLYKWGDSSCPVCRYSQAPEPVADNKCMACGAQESLWICLICGNVGCGRYTSAHAYSHFEETQHTYAMQLGNNRVWDYAGDNYVHRLVQSKGDGKMVEWDRGDPEEEREEKVNSLVLEFNYLLRSQLESQRLYFEEQISRVEQKTREEVTEVEQRSKMTLKQCEKLEQKLTHCVKDRNAYEKKCSQLNSKINKLVIELKEEQEMNKCLRENQNVLQSRTKEMESRYAQEQQRKEKASEVMKEQLHDLMFYLDAQTKISNASDETRQEIQEGQIVMGAAAASPDVSKSHSRKGRKKGR</sequence>
<feature type="region of interest" description="Disordered" evidence="6">
    <location>
        <begin position="146"/>
        <end position="214"/>
    </location>
</feature>
<dbReference type="Gene3D" id="3.30.40.10">
    <property type="entry name" value="Zinc/RING finger domain, C3HC4 (zinc finger)"/>
    <property type="match status" value="2"/>
</dbReference>
<feature type="region of interest" description="Disordered" evidence="6">
    <location>
        <begin position="35"/>
        <end position="72"/>
    </location>
</feature>
<dbReference type="Pfam" id="PF13639">
    <property type="entry name" value="zf-RING_2"/>
    <property type="match status" value="1"/>
</dbReference>
<dbReference type="SMART" id="SM00184">
    <property type="entry name" value="RING"/>
    <property type="match status" value="1"/>
</dbReference>
<feature type="region of interest" description="Disordered" evidence="6">
    <location>
        <begin position="647"/>
        <end position="683"/>
    </location>
</feature>
<evidence type="ECO:0000256" key="6">
    <source>
        <dbReference type="SAM" id="MobiDB-lite"/>
    </source>
</evidence>
<dbReference type="SMART" id="SM00290">
    <property type="entry name" value="ZnF_UBP"/>
    <property type="match status" value="1"/>
</dbReference>
<feature type="compositionally biased region" description="Polar residues" evidence="6">
    <location>
        <begin position="53"/>
        <end position="64"/>
    </location>
</feature>
<keyword evidence="3" id="KW-0862">Zinc</keyword>
<dbReference type="Pfam" id="PF07576">
    <property type="entry name" value="BRAP2"/>
    <property type="match status" value="1"/>
</dbReference>
<dbReference type="InterPro" id="IPR011422">
    <property type="entry name" value="BRAP2/ETP1_RRM"/>
</dbReference>
<feature type="compositionally biased region" description="Polar residues" evidence="6">
    <location>
        <begin position="35"/>
        <end position="45"/>
    </location>
</feature>
<evidence type="ECO:0000259" key="8">
    <source>
        <dbReference type="PROSITE" id="PS50271"/>
    </source>
</evidence>
<dbReference type="PANTHER" id="PTHR24007">
    <property type="entry name" value="BRCA1-ASSOCIATED PROTEIN"/>
    <property type="match status" value="1"/>
</dbReference>
<evidence type="ECO:0000256" key="5">
    <source>
        <dbReference type="SAM" id="Coils"/>
    </source>
</evidence>
<dbReference type="PROSITE" id="PS50089">
    <property type="entry name" value="ZF_RING_2"/>
    <property type="match status" value="1"/>
</dbReference>
<dbReference type="RefSeq" id="XP_006813519.1">
    <property type="nucleotide sequence ID" value="XM_006813456.1"/>
</dbReference>
<feature type="domain" description="RING-type" evidence="7">
    <location>
        <begin position="360"/>
        <end position="400"/>
    </location>
</feature>
<dbReference type="GeneID" id="100367253"/>
<dbReference type="PANTHER" id="PTHR24007:SF7">
    <property type="entry name" value="BRCA1-ASSOCIATED PROTEIN"/>
    <property type="match status" value="1"/>
</dbReference>
<dbReference type="InterPro" id="IPR001841">
    <property type="entry name" value="Znf_RING"/>
</dbReference>
<dbReference type="InterPro" id="IPR034932">
    <property type="entry name" value="BRAP2_RRM"/>
</dbReference>
<organism evidence="9 10">
    <name type="scientific">Saccoglossus kowalevskii</name>
    <name type="common">Acorn worm</name>
    <dbReference type="NCBI Taxonomy" id="10224"/>
    <lineage>
        <taxon>Eukaryota</taxon>
        <taxon>Metazoa</taxon>
        <taxon>Hemichordata</taxon>
        <taxon>Enteropneusta</taxon>
        <taxon>Harrimaniidae</taxon>
        <taxon>Saccoglossus</taxon>
    </lineage>
</organism>
<evidence type="ECO:0000256" key="3">
    <source>
        <dbReference type="ARBA" id="ARBA00022833"/>
    </source>
</evidence>
<feature type="compositionally biased region" description="Basic residues" evidence="6">
    <location>
        <begin position="673"/>
        <end position="683"/>
    </location>
</feature>
<name>A0ABM0M0H8_SACKO</name>
<dbReference type="CDD" id="cd12718">
    <property type="entry name" value="RRM_BRAP2"/>
    <property type="match status" value="1"/>
</dbReference>
<evidence type="ECO:0000256" key="2">
    <source>
        <dbReference type="ARBA" id="ARBA00022771"/>
    </source>
</evidence>
<keyword evidence="9" id="KW-1185">Reference proteome</keyword>
<gene>
    <name evidence="10" type="primary">LOC100367253</name>
</gene>
<dbReference type="SUPFAM" id="SSF57850">
    <property type="entry name" value="RING/U-box"/>
    <property type="match status" value="1"/>
</dbReference>
<protein>
    <submittedName>
        <fullName evidence="10">BRCA1-associated protein-like</fullName>
    </submittedName>
</protein>
<dbReference type="InterPro" id="IPR047243">
    <property type="entry name" value="RING-H2_BRAP2"/>
</dbReference>
<dbReference type="CDD" id="cd16457">
    <property type="entry name" value="RING-H2_BRAP2"/>
    <property type="match status" value="1"/>
</dbReference>
<feature type="compositionally biased region" description="Polar residues" evidence="6">
    <location>
        <begin position="167"/>
        <end position="181"/>
    </location>
</feature>
<reference evidence="10" key="1">
    <citation type="submission" date="2025-08" db="UniProtKB">
        <authorList>
            <consortium name="RefSeq"/>
        </authorList>
    </citation>
    <scope>IDENTIFICATION</scope>
    <source>
        <tissue evidence="10">Testes</tissue>
    </source>
</reference>
<evidence type="ECO:0000256" key="1">
    <source>
        <dbReference type="ARBA" id="ARBA00022723"/>
    </source>
</evidence>
<accession>A0ABM0M0H8</accession>
<feature type="coiled-coil region" evidence="5">
    <location>
        <begin position="535"/>
        <end position="625"/>
    </location>
</feature>